<dbReference type="SMART" id="SM00493">
    <property type="entry name" value="TOPRIM"/>
    <property type="match status" value="1"/>
</dbReference>
<dbReference type="NCBIfam" id="TIGR01391">
    <property type="entry name" value="dnaG"/>
    <property type="match status" value="1"/>
</dbReference>
<keyword evidence="11 12" id="KW-0804">Transcription</keyword>
<evidence type="ECO:0000313" key="16">
    <source>
        <dbReference type="EMBL" id="EEO40172.1"/>
    </source>
</evidence>
<proteinExistence type="inferred from homology"/>
<evidence type="ECO:0000256" key="4">
    <source>
        <dbReference type="ARBA" id="ARBA00022695"/>
    </source>
</evidence>
<dbReference type="InterPro" id="IPR019475">
    <property type="entry name" value="DNA_primase_DnaB-bd"/>
</dbReference>
<dbReference type="InterPro" id="IPR006295">
    <property type="entry name" value="DNA_primase_DnaG"/>
</dbReference>
<dbReference type="GO" id="GO:0006269">
    <property type="term" value="P:DNA replication, synthesis of primer"/>
    <property type="evidence" value="ECO:0007669"/>
    <property type="project" value="UniProtKB-UniRule"/>
</dbReference>
<evidence type="ECO:0000256" key="8">
    <source>
        <dbReference type="ARBA" id="ARBA00022833"/>
    </source>
</evidence>
<evidence type="ECO:0000256" key="9">
    <source>
        <dbReference type="ARBA" id="ARBA00022842"/>
    </source>
</evidence>
<comment type="caution">
    <text evidence="16">The sequence shown here is derived from an EMBL/GenBank/DDBJ whole genome shotgun (WGS) entry which is preliminary data.</text>
</comment>
<keyword evidence="6 12" id="KW-0479">Metal-binding</keyword>
<keyword evidence="8 12" id="KW-0862">Zinc</keyword>
<evidence type="ECO:0000256" key="5">
    <source>
        <dbReference type="ARBA" id="ARBA00022705"/>
    </source>
</evidence>
<keyword evidence="7 12" id="KW-0863">Zinc-finger</keyword>
<comment type="function">
    <text evidence="12 13">RNA polymerase that catalyzes the synthesis of short RNA molecules used as primers for DNA polymerase during DNA replication.</text>
</comment>
<keyword evidence="3 12" id="KW-0808">Transferase</keyword>
<dbReference type="PIRSF" id="PIRSF002811">
    <property type="entry name" value="DnaG"/>
    <property type="match status" value="1"/>
</dbReference>
<evidence type="ECO:0000256" key="12">
    <source>
        <dbReference type="HAMAP-Rule" id="MF_00974"/>
    </source>
</evidence>
<dbReference type="InterPro" id="IPR006171">
    <property type="entry name" value="TOPRIM_dom"/>
</dbReference>
<evidence type="ECO:0000256" key="10">
    <source>
        <dbReference type="ARBA" id="ARBA00023125"/>
    </source>
</evidence>
<keyword evidence="4 12" id="KW-0548">Nucleotidyltransferase</keyword>
<keyword evidence="2 12" id="KW-0639">Primosome</keyword>
<dbReference type="PROSITE" id="PS50880">
    <property type="entry name" value="TOPRIM"/>
    <property type="match status" value="1"/>
</dbReference>
<dbReference type="InterPro" id="IPR050219">
    <property type="entry name" value="DnaG_primase"/>
</dbReference>
<comment type="catalytic activity">
    <reaction evidence="12">
        <text>ssDNA + n NTP = ssDNA/pppN(pN)n-1 hybrid + (n-1) diphosphate.</text>
        <dbReference type="EC" id="2.7.7.101"/>
    </reaction>
</comment>
<evidence type="ECO:0000259" key="15">
    <source>
        <dbReference type="PROSITE" id="PS50880"/>
    </source>
</evidence>
<dbReference type="Pfam" id="PF01807">
    <property type="entry name" value="Zn_ribbon_DnaG"/>
    <property type="match status" value="1"/>
</dbReference>
<sequence length="603" mass="70773">MYYKQEDIDKLLDNLRIEEVVGEFIELKKVGSSYKGLCPFHADTNPSFSVTPEKKICKCFVCGSGGNAINFYSKIKNISYTEAIRELSKKYKINIKEYNNTNANENYEKFYQIMEDSHNFFMEKIFSQDSRGALEYLSNRGLDTNLIKEHQLGYAPPKWSELYELLNSKGYNDEDLLSLGLIKKSEEGRIYDAFRNRIIFPIFSPSGRIIAFGGRTLEKDDTVPKYINSPDTPIFKKGKNAYGIERAINIKNKNYSILMEGYMDVLSANIYGFDTSIAPLGTALTEEQAQLIKRYTSNILLSFDMDKAGISATERASFILKSQGFNIRVLQFEGSKDPDEFLKKNGKEAFLKVVENSLEIFDFLYNLYSNEYDLNNNIIAKQNFIERFKDFFSNVESDLEKEMYLKKLSEKIDINVDILRKILVEQNKKFSIKKDYFNENQEKIEKKEFKQANSLEMAIVKMLIRKPEYYNFFKEEKLESDIANKIFKFFNQKIKENLFLDSSIIMREIKNYIKESNNFSQYEKDNELARIIMDYVLIPNKIEEERENTELFKSYLREKLKLRDKTKDDIAKKIEFGKLKKEIAKTKSVEEFIKVYNSFKYLF</sequence>
<dbReference type="Gene3D" id="3.40.1360.10">
    <property type="match status" value="1"/>
</dbReference>
<dbReference type="FunFam" id="3.90.580.10:FF:000001">
    <property type="entry name" value="DNA primase"/>
    <property type="match status" value="1"/>
</dbReference>
<name>A0A0M1VU14_FUSVC</name>
<dbReference type="CDD" id="cd03364">
    <property type="entry name" value="TOPRIM_DnaG_primases"/>
    <property type="match status" value="1"/>
</dbReference>
<comment type="similarity">
    <text evidence="12 13">Belongs to the DnaG primase family.</text>
</comment>
<dbReference type="Gene3D" id="3.90.580.10">
    <property type="entry name" value="Zinc finger, CHC2-type domain"/>
    <property type="match status" value="1"/>
</dbReference>
<dbReference type="SUPFAM" id="SSF56731">
    <property type="entry name" value="DNA primase core"/>
    <property type="match status" value="1"/>
</dbReference>
<dbReference type="PANTHER" id="PTHR30313:SF2">
    <property type="entry name" value="DNA PRIMASE"/>
    <property type="match status" value="1"/>
</dbReference>
<dbReference type="RefSeq" id="WP_008802916.1">
    <property type="nucleotide sequence ID" value="NZ_KQ235737.1"/>
</dbReference>
<evidence type="ECO:0000313" key="17">
    <source>
        <dbReference type="Proteomes" id="UP000004925"/>
    </source>
</evidence>
<dbReference type="InterPro" id="IPR030846">
    <property type="entry name" value="DnaG_bac"/>
</dbReference>
<dbReference type="Proteomes" id="UP000004925">
    <property type="component" value="Unassembled WGS sequence"/>
</dbReference>
<dbReference type="SMART" id="SM00400">
    <property type="entry name" value="ZnF_CHCC"/>
    <property type="match status" value="1"/>
</dbReference>
<dbReference type="Pfam" id="PF08275">
    <property type="entry name" value="DNAG_N"/>
    <property type="match status" value="1"/>
</dbReference>
<dbReference type="SUPFAM" id="SSF57783">
    <property type="entry name" value="Zinc beta-ribbon"/>
    <property type="match status" value="1"/>
</dbReference>
<dbReference type="InterPro" id="IPR034151">
    <property type="entry name" value="TOPRIM_DnaG_bac"/>
</dbReference>
<evidence type="ECO:0000256" key="13">
    <source>
        <dbReference type="PIRNR" id="PIRNR002811"/>
    </source>
</evidence>
<protein>
    <recommendedName>
        <fullName evidence="12 13">DNA primase</fullName>
        <ecNumber evidence="12">2.7.7.101</ecNumber>
    </recommendedName>
</protein>
<dbReference type="GO" id="GO:0008270">
    <property type="term" value="F:zinc ion binding"/>
    <property type="evidence" value="ECO:0007669"/>
    <property type="project" value="UniProtKB-UniRule"/>
</dbReference>
<comment type="domain">
    <text evidence="12">Contains an N-terminal zinc-binding domain, a central core domain that contains the primase activity, and a C-terminal DnaB-binding domain.</text>
</comment>
<reference evidence="16 17" key="1">
    <citation type="submission" date="2011-10" db="EMBL/GenBank/DDBJ databases">
        <title>The Genome Sequence of Fusobacterium sp. 4_1_13.</title>
        <authorList>
            <consortium name="The Broad Institute Genome Sequencing Platform"/>
            <person name="Earl A."/>
            <person name="Ward D."/>
            <person name="Feldgarden M."/>
            <person name="Gevers D."/>
            <person name="Strauss J."/>
            <person name="Ambrose C."/>
            <person name="Allen-Vercoe E."/>
            <person name="Young S.K."/>
            <person name="Zeng Q."/>
            <person name="Gargeya S."/>
            <person name="Fitzgerald M."/>
            <person name="Haas B."/>
            <person name="Abouelleil A."/>
            <person name="Alvarado L."/>
            <person name="Arachchi H.M."/>
            <person name="Berlin A."/>
            <person name="Brown A."/>
            <person name="Chapman S.B."/>
            <person name="Chen Z."/>
            <person name="Dunbar C."/>
            <person name="Freedman E."/>
            <person name="Gearin G."/>
            <person name="Goldberg J."/>
            <person name="Griggs A."/>
            <person name="Gujja S."/>
            <person name="Heiman D."/>
            <person name="Howarth C."/>
            <person name="Larson L."/>
            <person name="Lui A."/>
            <person name="MacDonald P.J."/>
            <person name="Montmayeur A."/>
            <person name="Murphy C."/>
            <person name="Neiman D."/>
            <person name="Pearson M."/>
            <person name="Priest M."/>
            <person name="Roberts A."/>
            <person name="Saif S."/>
            <person name="Shea T."/>
            <person name="Shenoy N."/>
            <person name="Sisk P."/>
            <person name="Stolte C."/>
            <person name="Sykes S."/>
            <person name="Wortman J."/>
            <person name="Nusbaum C."/>
            <person name="Birren B."/>
        </authorList>
    </citation>
    <scope>NUCLEOTIDE SEQUENCE [LARGE SCALE GENOMIC DNA]</scope>
    <source>
        <strain evidence="16 17">4_1_13</strain>
    </source>
</reference>
<dbReference type="Pfam" id="PF10410">
    <property type="entry name" value="DnaB_bind"/>
    <property type="match status" value="1"/>
</dbReference>
<dbReference type="eggNOG" id="COG0358">
    <property type="taxonomic scope" value="Bacteria"/>
</dbReference>
<comment type="subunit">
    <text evidence="12">Monomer. Interacts with DnaB.</text>
</comment>
<evidence type="ECO:0000256" key="11">
    <source>
        <dbReference type="ARBA" id="ARBA00023163"/>
    </source>
</evidence>
<dbReference type="InterPro" id="IPR037068">
    <property type="entry name" value="DNA_primase_core_N_sf"/>
</dbReference>
<feature type="domain" description="Toprim" evidence="15">
    <location>
        <begin position="254"/>
        <end position="335"/>
    </location>
</feature>
<dbReference type="EC" id="2.7.7.101" evidence="12"/>
<dbReference type="HOGENOM" id="CLU_013501_3_2_0"/>
<dbReference type="GO" id="GO:1990077">
    <property type="term" value="C:primosome complex"/>
    <property type="evidence" value="ECO:0007669"/>
    <property type="project" value="UniProtKB-KW"/>
</dbReference>
<dbReference type="GO" id="GO:0005737">
    <property type="term" value="C:cytoplasm"/>
    <property type="evidence" value="ECO:0007669"/>
    <property type="project" value="TreeGrafter"/>
</dbReference>
<dbReference type="GO" id="GO:0003677">
    <property type="term" value="F:DNA binding"/>
    <property type="evidence" value="ECO:0007669"/>
    <property type="project" value="UniProtKB-KW"/>
</dbReference>
<comment type="cofactor">
    <cofactor evidence="12 13 14">
        <name>Zn(2+)</name>
        <dbReference type="ChEBI" id="CHEBI:29105"/>
    </cofactor>
    <text evidence="12 13 14">Binds 1 zinc ion per monomer.</text>
</comment>
<dbReference type="InterPro" id="IPR036977">
    <property type="entry name" value="DNA_primase_Znf_CHC2"/>
</dbReference>
<dbReference type="InterPro" id="IPR013264">
    <property type="entry name" value="DNAG_N"/>
</dbReference>
<dbReference type="FunFam" id="3.90.980.10:FF:000001">
    <property type="entry name" value="DNA primase"/>
    <property type="match status" value="1"/>
</dbReference>
<evidence type="ECO:0000256" key="6">
    <source>
        <dbReference type="ARBA" id="ARBA00022723"/>
    </source>
</evidence>
<evidence type="ECO:0000256" key="14">
    <source>
        <dbReference type="PIRSR" id="PIRSR002811-1"/>
    </source>
</evidence>
<evidence type="ECO:0000256" key="1">
    <source>
        <dbReference type="ARBA" id="ARBA00022478"/>
    </source>
</evidence>
<gene>
    <name evidence="12" type="primary">dnaG</name>
    <name evidence="16" type="ORF">FSCG_00885</name>
</gene>
<organism evidence="16 17">
    <name type="scientific">Fusobacterium vincentii 4_1_13</name>
    <dbReference type="NCBI Taxonomy" id="469606"/>
    <lineage>
        <taxon>Bacteria</taxon>
        <taxon>Fusobacteriati</taxon>
        <taxon>Fusobacteriota</taxon>
        <taxon>Fusobacteriia</taxon>
        <taxon>Fusobacteriales</taxon>
        <taxon>Fusobacteriaceae</taxon>
        <taxon>Fusobacterium</taxon>
    </lineage>
</organism>
<dbReference type="EMBL" id="ACDE02000019">
    <property type="protein sequence ID" value="EEO40172.1"/>
    <property type="molecule type" value="Genomic_DNA"/>
</dbReference>
<dbReference type="GO" id="GO:0000428">
    <property type="term" value="C:DNA-directed RNA polymerase complex"/>
    <property type="evidence" value="ECO:0007669"/>
    <property type="project" value="UniProtKB-KW"/>
</dbReference>
<dbReference type="AlphaFoldDB" id="A0A0M1VU14"/>
<keyword evidence="9" id="KW-0460">Magnesium</keyword>
<keyword evidence="10 12" id="KW-0238">DNA-binding</keyword>
<keyword evidence="1 12" id="KW-0240">DNA-directed RNA polymerase</keyword>
<dbReference type="InterPro" id="IPR002694">
    <property type="entry name" value="Znf_CHC2"/>
</dbReference>
<evidence type="ECO:0000256" key="2">
    <source>
        <dbReference type="ARBA" id="ARBA00022515"/>
    </source>
</evidence>
<keyword evidence="5 12" id="KW-0235">DNA replication</keyword>
<feature type="zinc finger region" description="CHC2-type" evidence="12 14">
    <location>
        <begin position="38"/>
        <end position="62"/>
    </location>
</feature>
<evidence type="ECO:0000256" key="7">
    <source>
        <dbReference type="ARBA" id="ARBA00022771"/>
    </source>
</evidence>
<dbReference type="PANTHER" id="PTHR30313">
    <property type="entry name" value="DNA PRIMASE"/>
    <property type="match status" value="1"/>
</dbReference>
<evidence type="ECO:0000256" key="3">
    <source>
        <dbReference type="ARBA" id="ARBA00022679"/>
    </source>
</evidence>
<dbReference type="Pfam" id="PF13155">
    <property type="entry name" value="Toprim_2"/>
    <property type="match status" value="1"/>
</dbReference>
<accession>A0A0M1VU14</accession>
<dbReference type="Gene3D" id="3.90.980.10">
    <property type="entry name" value="DNA primase, catalytic core, N-terminal domain"/>
    <property type="match status" value="1"/>
</dbReference>
<dbReference type="GO" id="GO:0003899">
    <property type="term" value="F:DNA-directed RNA polymerase activity"/>
    <property type="evidence" value="ECO:0007669"/>
    <property type="project" value="UniProtKB-UniRule"/>
</dbReference>
<dbReference type="HAMAP" id="MF_00974">
    <property type="entry name" value="DNA_primase_DnaG"/>
    <property type="match status" value="1"/>
</dbReference>